<comment type="caution">
    <text evidence="3">The sequence shown here is derived from an EMBL/GenBank/DDBJ whole genome shotgun (WGS) entry which is preliminary data.</text>
</comment>
<dbReference type="GO" id="GO:0006355">
    <property type="term" value="P:regulation of DNA-templated transcription"/>
    <property type="evidence" value="ECO:0007669"/>
    <property type="project" value="TreeGrafter"/>
</dbReference>
<accession>A0AAW2ENN6</accession>
<feature type="region of interest" description="Disordered" evidence="1">
    <location>
        <begin position="480"/>
        <end position="514"/>
    </location>
</feature>
<dbReference type="Proteomes" id="UP001430953">
    <property type="component" value="Unassembled WGS sequence"/>
</dbReference>
<feature type="compositionally biased region" description="Basic and acidic residues" evidence="1">
    <location>
        <begin position="29"/>
        <end position="41"/>
    </location>
</feature>
<feature type="region of interest" description="Disordered" evidence="1">
    <location>
        <begin position="711"/>
        <end position="740"/>
    </location>
</feature>
<dbReference type="Gene3D" id="2.60.40.10">
    <property type="entry name" value="Immunoglobulins"/>
    <property type="match status" value="1"/>
</dbReference>
<dbReference type="GO" id="GO:0005667">
    <property type="term" value="C:transcription regulator complex"/>
    <property type="evidence" value="ECO:0007669"/>
    <property type="project" value="TreeGrafter"/>
</dbReference>
<feature type="compositionally biased region" description="Basic and acidic residues" evidence="1">
    <location>
        <begin position="498"/>
        <end position="514"/>
    </location>
</feature>
<protein>
    <recommendedName>
        <fullName evidence="2">Fibronectin type-III domain-containing protein</fullName>
    </recommendedName>
</protein>
<dbReference type="GO" id="GO:0003712">
    <property type="term" value="F:transcription coregulator activity"/>
    <property type="evidence" value="ECO:0007669"/>
    <property type="project" value="TreeGrafter"/>
</dbReference>
<feature type="compositionally biased region" description="Low complexity" evidence="1">
    <location>
        <begin position="711"/>
        <end position="727"/>
    </location>
</feature>
<gene>
    <name evidence="3" type="ORF">PUN28_017389</name>
</gene>
<evidence type="ECO:0000259" key="2">
    <source>
        <dbReference type="PROSITE" id="PS50853"/>
    </source>
</evidence>
<evidence type="ECO:0000313" key="4">
    <source>
        <dbReference type="Proteomes" id="UP001430953"/>
    </source>
</evidence>
<reference evidence="3 4" key="1">
    <citation type="submission" date="2023-03" db="EMBL/GenBank/DDBJ databases">
        <title>High recombination rates correlate with genetic variation in Cardiocondyla obscurior ants.</title>
        <authorList>
            <person name="Errbii M."/>
        </authorList>
    </citation>
    <scope>NUCLEOTIDE SEQUENCE [LARGE SCALE GENOMIC DNA]</scope>
    <source>
        <strain evidence="3">Alpha-2009</strain>
        <tissue evidence="3">Whole body</tissue>
    </source>
</reference>
<feature type="domain" description="Fibronectin type-III" evidence="2">
    <location>
        <begin position="1012"/>
        <end position="1113"/>
    </location>
</feature>
<dbReference type="SMART" id="SM00060">
    <property type="entry name" value="FN3"/>
    <property type="match status" value="1"/>
</dbReference>
<evidence type="ECO:0000256" key="1">
    <source>
        <dbReference type="SAM" id="MobiDB-lite"/>
    </source>
</evidence>
<dbReference type="SUPFAM" id="SSF49265">
    <property type="entry name" value="Fibronectin type III"/>
    <property type="match status" value="1"/>
</dbReference>
<feature type="compositionally biased region" description="Acidic residues" evidence="1">
    <location>
        <begin position="42"/>
        <end position="51"/>
    </location>
</feature>
<dbReference type="PANTHER" id="PTHR23210:SF26">
    <property type="entry name" value="ACTIVATING TRANSCRIPTION FACTOR 7-INTERACTING PROTEIN 1"/>
    <property type="match status" value="1"/>
</dbReference>
<name>A0AAW2ENN6_9HYME</name>
<dbReference type="InterPro" id="IPR036116">
    <property type="entry name" value="FN3_sf"/>
</dbReference>
<organism evidence="3 4">
    <name type="scientific">Cardiocondyla obscurior</name>
    <dbReference type="NCBI Taxonomy" id="286306"/>
    <lineage>
        <taxon>Eukaryota</taxon>
        <taxon>Metazoa</taxon>
        <taxon>Ecdysozoa</taxon>
        <taxon>Arthropoda</taxon>
        <taxon>Hexapoda</taxon>
        <taxon>Insecta</taxon>
        <taxon>Pterygota</taxon>
        <taxon>Neoptera</taxon>
        <taxon>Endopterygota</taxon>
        <taxon>Hymenoptera</taxon>
        <taxon>Apocrita</taxon>
        <taxon>Aculeata</taxon>
        <taxon>Formicoidea</taxon>
        <taxon>Formicidae</taxon>
        <taxon>Myrmicinae</taxon>
        <taxon>Cardiocondyla</taxon>
    </lineage>
</organism>
<keyword evidence="4" id="KW-1185">Reference proteome</keyword>
<dbReference type="InterPro" id="IPR003961">
    <property type="entry name" value="FN3_dom"/>
</dbReference>
<dbReference type="EMBL" id="JADYXP020000020">
    <property type="protein sequence ID" value="KAL0104605.1"/>
    <property type="molecule type" value="Genomic_DNA"/>
</dbReference>
<evidence type="ECO:0000313" key="3">
    <source>
        <dbReference type="EMBL" id="KAL0104605.1"/>
    </source>
</evidence>
<dbReference type="PROSITE" id="PS50853">
    <property type="entry name" value="FN3"/>
    <property type="match status" value="1"/>
</dbReference>
<dbReference type="Pfam" id="PF16794">
    <property type="entry name" value="fn3_4"/>
    <property type="match status" value="1"/>
</dbReference>
<feature type="region of interest" description="Disordered" evidence="1">
    <location>
        <begin position="1"/>
        <end position="62"/>
    </location>
</feature>
<dbReference type="InterPro" id="IPR056565">
    <property type="entry name" value="Fn3_ATF7IP"/>
</dbReference>
<dbReference type="InterPro" id="IPR013783">
    <property type="entry name" value="Ig-like_fold"/>
</dbReference>
<dbReference type="InterPro" id="IPR026085">
    <property type="entry name" value="ATF7-int"/>
</dbReference>
<sequence length="1113" mass="124512">MEKAEIETVNNSEASCSVVPRVNSTDVEEMSKEKEEELLHSEEDDDEETLSDDSLRLRLSSDEDFEQEDVMKNGKNVAKLNSQTAAKKSIIDTTTEKTACSDMQKKVLELDSEESEKKHSTAVKARENTALSLDERTSKNKLCKIIKLMQDTTAEKTACSDMQKKVLELDSEESEKKHSTAVKARENTALSLDERTSENKLCKIIKLMQDNKINLENINANKLNRSEKKCELESSEDVNIIDADSTCLSEGASKECIILENDNLSKSYTHTNNIQSPELRRYNKENRKNIDIKKLNSKDNYELSELDDVSNNDSSVDSVNVKIHEKLSTTESDFNSNGDNVRDDTVEKRNKNDTYSSKQTVELGNGLDCVNLVISQLLSHKDTVEHENKNKDSELVIVEESKNVKSNSKITEKVTNTSLIGSQNNSNVKDIANISNEDHGAYKSVIQTINSNSILHNALSLSKDIENEIKNAHTVVPRRKRIKKVNSEQDDSEEDKQENENMEQKRTTAKSTEEIIRKEYLKNSDSSDSNAEEFPEFVTNCKQNRGHFTSRTSLKRNCLESETFNGNIKKMKMNPNSKENKDVTQLSFIENFFRRDFKEKIPKLTQGELEELLIQKIVETIAMRSEIGQLREQARISERNQELLRGKMGQLIKQIKEFEIVLSHNEKDRRTNPDKIIPPIKINRSVALQVNYITEHGRHNSRQAANLKLAANTTNSNSPTPIETNNPPTNPKRNGIKTRSPRSIVPAAPKITQSQTVPATPVMSTVTPTALVVAKSLETPHTLTLSNQPTTIQPVLSTPQPSPIQTSMIQSQPHKAIVINGKIQNQINHPTLIAPKPRSNDLIDLTDEEEKNKLTTKVTTATTPLIEQLTTSSKPAQTYQRIIQAIPANVAITTQPTNIKMITTNQQSTSTLVNNINPPRLAYVMQSGNGSPRPVLIASNSNQQVQIRPVNATNRQQFPTVTYKPVTGVSTISNGPMRVLATPVLSSIKINKHPAPLPDIPNYAPTPGWKLPPPAPSLKISKVSNGIVLSWNMNLTEKYADIASYQLYAYQEVAGMSPNTSLWKKVGDVRALPLPMACTLTQFSEGNNYYFAVRAVDTHSRKGQYSIPGNISL</sequence>
<dbReference type="AlphaFoldDB" id="A0AAW2ENN6"/>
<proteinExistence type="predicted"/>
<feature type="compositionally biased region" description="Acidic residues" evidence="1">
    <location>
        <begin position="488"/>
        <end position="497"/>
    </location>
</feature>
<dbReference type="GO" id="GO:0005634">
    <property type="term" value="C:nucleus"/>
    <property type="evidence" value="ECO:0007669"/>
    <property type="project" value="TreeGrafter"/>
</dbReference>
<dbReference type="PANTHER" id="PTHR23210">
    <property type="entry name" value="ACTIVATING TRANSCRIPTION FACTOR 7 INTERACTING PROTEIN"/>
    <property type="match status" value="1"/>
</dbReference>